<evidence type="ECO:0000313" key="2">
    <source>
        <dbReference type="EMBL" id="EDV29356.1"/>
    </source>
</evidence>
<keyword evidence="1" id="KW-0472">Membrane</keyword>
<keyword evidence="3" id="KW-1185">Reference proteome</keyword>
<dbReference type="GeneID" id="6749772"/>
<proteinExistence type="predicted"/>
<dbReference type="HOGENOM" id="CLU_1940799_0_0_1"/>
<evidence type="ECO:0000313" key="3">
    <source>
        <dbReference type="Proteomes" id="UP000009022"/>
    </source>
</evidence>
<keyword evidence="1" id="KW-1133">Transmembrane helix</keyword>
<accession>B3RK14</accession>
<dbReference type="EMBL" id="DS985241">
    <property type="protein sequence ID" value="EDV29356.1"/>
    <property type="molecule type" value="Genomic_DNA"/>
</dbReference>
<gene>
    <name evidence="2" type="ORF">TRIADDRAFT_51588</name>
</gene>
<dbReference type="OrthoDB" id="19473at2759"/>
<reference evidence="2 3" key="1">
    <citation type="journal article" date="2008" name="Nature">
        <title>The Trichoplax genome and the nature of placozoans.</title>
        <authorList>
            <person name="Srivastava M."/>
            <person name="Begovic E."/>
            <person name="Chapman J."/>
            <person name="Putnam N.H."/>
            <person name="Hellsten U."/>
            <person name="Kawashima T."/>
            <person name="Kuo A."/>
            <person name="Mitros T."/>
            <person name="Salamov A."/>
            <person name="Carpenter M.L."/>
            <person name="Signorovitch A.Y."/>
            <person name="Moreno M.A."/>
            <person name="Kamm K."/>
            <person name="Grimwood J."/>
            <person name="Schmutz J."/>
            <person name="Shapiro H."/>
            <person name="Grigoriev I.V."/>
            <person name="Buss L.W."/>
            <person name="Schierwater B."/>
            <person name="Dellaporta S.L."/>
            <person name="Rokhsar D.S."/>
        </authorList>
    </citation>
    <scope>NUCLEOTIDE SEQUENCE [LARGE SCALE GENOMIC DNA]</scope>
    <source>
        <strain evidence="2 3">Grell-BS-1999</strain>
    </source>
</reference>
<dbReference type="Proteomes" id="UP000009022">
    <property type="component" value="Unassembled WGS sequence"/>
</dbReference>
<feature type="transmembrane region" description="Helical" evidence="1">
    <location>
        <begin position="103"/>
        <end position="125"/>
    </location>
</feature>
<organism evidence="2 3">
    <name type="scientific">Trichoplax adhaerens</name>
    <name type="common">Trichoplax reptans</name>
    <dbReference type="NCBI Taxonomy" id="10228"/>
    <lineage>
        <taxon>Eukaryota</taxon>
        <taxon>Metazoa</taxon>
        <taxon>Placozoa</taxon>
        <taxon>Uniplacotomia</taxon>
        <taxon>Trichoplacea</taxon>
        <taxon>Trichoplacidae</taxon>
        <taxon>Trichoplax</taxon>
    </lineage>
</organism>
<dbReference type="KEGG" id="tad:TRIADDRAFT_51588"/>
<evidence type="ECO:0000256" key="1">
    <source>
        <dbReference type="SAM" id="Phobius"/>
    </source>
</evidence>
<dbReference type="RefSeq" id="XP_002108558.1">
    <property type="nucleotide sequence ID" value="XM_002108522.1"/>
</dbReference>
<name>B3RK14_TRIAD</name>
<dbReference type="InParanoid" id="B3RK14"/>
<dbReference type="CTD" id="6749772"/>
<protein>
    <submittedName>
        <fullName evidence="2">Uncharacterized protein</fullName>
    </submittedName>
</protein>
<dbReference type="AlphaFoldDB" id="B3RK14"/>
<sequence>MTNSKISCSCTGDEDASKDAHYVEYQEGNFPDRVLDQLIQWIYVALIILIVMLNPKGFFILINHFETALKYIADSIFVLALYRTSAVTKYRNISVPISPSANWFYVVVFLTIIHAALFVYNFWFLSQYSF</sequence>
<keyword evidence="1" id="KW-0812">Transmembrane</keyword>
<feature type="transmembrane region" description="Helical" evidence="1">
    <location>
        <begin position="38"/>
        <end position="55"/>
    </location>
</feature>